<dbReference type="Proteomes" id="UP001551658">
    <property type="component" value="Unassembled WGS sequence"/>
</dbReference>
<evidence type="ECO:0000313" key="2">
    <source>
        <dbReference type="Proteomes" id="UP001551658"/>
    </source>
</evidence>
<evidence type="ECO:0008006" key="3">
    <source>
        <dbReference type="Google" id="ProtNLM"/>
    </source>
</evidence>
<accession>A0ABV3FCR3</accession>
<evidence type="ECO:0000313" key="1">
    <source>
        <dbReference type="EMBL" id="MEV0365506.1"/>
    </source>
</evidence>
<dbReference type="Gene3D" id="3.20.20.30">
    <property type="entry name" value="Luciferase-like domain"/>
    <property type="match status" value="1"/>
</dbReference>
<gene>
    <name evidence="1" type="ORF">AB0H72_22665</name>
</gene>
<comment type="caution">
    <text evidence="1">The sequence shown here is derived from an EMBL/GenBank/DDBJ whole genome shotgun (WGS) entry which is preliminary data.</text>
</comment>
<name>A0ABV3FCR3_9NOCA</name>
<reference evidence="1 2" key="1">
    <citation type="submission" date="2024-06" db="EMBL/GenBank/DDBJ databases">
        <title>The Natural Products Discovery Center: Release of the First 8490 Sequenced Strains for Exploring Actinobacteria Biosynthetic Diversity.</title>
        <authorList>
            <person name="Kalkreuter E."/>
            <person name="Kautsar S.A."/>
            <person name="Yang D."/>
            <person name="Bader C.D."/>
            <person name="Teijaro C.N."/>
            <person name="Fluegel L."/>
            <person name="Davis C.M."/>
            <person name="Simpson J.R."/>
            <person name="Lauterbach L."/>
            <person name="Steele A.D."/>
            <person name="Gui C."/>
            <person name="Meng S."/>
            <person name="Li G."/>
            <person name="Viehrig K."/>
            <person name="Ye F."/>
            <person name="Su P."/>
            <person name="Kiefer A.F."/>
            <person name="Nichols A."/>
            <person name="Cepeda A.J."/>
            <person name="Yan W."/>
            <person name="Fan B."/>
            <person name="Jiang Y."/>
            <person name="Adhikari A."/>
            <person name="Zheng C.-J."/>
            <person name="Schuster L."/>
            <person name="Cowan T.M."/>
            <person name="Smanski M.J."/>
            <person name="Chevrette M.G."/>
            <person name="De Carvalho L.P.S."/>
            <person name="Shen B."/>
        </authorList>
    </citation>
    <scope>NUCLEOTIDE SEQUENCE [LARGE SCALE GENOMIC DNA]</scope>
    <source>
        <strain evidence="1 2">NPDC050671</strain>
    </source>
</reference>
<dbReference type="EMBL" id="JBFAIH010000014">
    <property type="protein sequence ID" value="MEV0365506.1"/>
    <property type="molecule type" value="Genomic_DNA"/>
</dbReference>
<protein>
    <recommendedName>
        <fullName evidence="3">Luciferase-like monooxygenase</fullName>
    </recommendedName>
</protein>
<organism evidence="1 2">
    <name type="scientific">Nocardia fusca</name>
    <dbReference type="NCBI Taxonomy" id="941183"/>
    <lineage>
        <taxon>Bacteria</taxon>
        <taxon>Bacillati</taxon>
        <taxon>Actinomycetota</taxon>
        <taxon>Actinomycetes</taxon>
        <taxon>Mycobacteriales</taxon>
        <taxon>Nocardiaceae</taxon>
        <taxon>Nocardia</taxon>
    </lineage>
</organism>
<proteinExistence type="predicted"/>
<dbReference type="RefSeq" id="WP_357982000.1">
    <property type="nucleotide sequence ID" value="NZ_JBFAIH010000014.1"/>
</dbReference>
<keyword evidence="2" id="KW-1185">Reference proteome</keyword>
<dbReference type="InterPro" id="IPR036661">
    <property type="entry name" value="Luciferase-like_sf"/>
</dbReference>
<sequence>MPEYRATLDREGVAGPRDIAIVGSATRVRRALARLDDAGVTEFMAVPFGTAAEQDRTVELLAELAGEDR</sequence>
<dbReference type="SUPFAM" id="SSF51679">
    <property type="entry name" value="Bacterial luciferase-like"/>
    <property type="match status" value="1"/>
</dbReference>